<dbReference type="Proteomes" id="UP000886523">
    <property type="component" value="Unassembled WGS sequence"/>
</dbReference>
<evidence type="ECO:0000313" key="2">
    <source>
        <dbReference type="EMBL" id="KAF9504032.1"/>
    </source>
</evidence>
<dbReference type="OrthoDB" id="6132182at2759"/>
<dbReference type="GO" id="GO:0016491">
    <property type="term" value="F:oxidoreductase activity"/>
    <property type="evidence" value="ECO:0007669"/>
    <property type="project" value="InterPro"/>
</dbReference>
<name>A0A9P6AEB2_9AGAM</name>
<gene>
    <name evidence="2" type="ORF">BS47DRAFT_719667</name>
</gene>
<dbReference type="SUPFAM" id="SSF48056">
    <property type="entry name" value="Di-copper centre-containing domain"/>
    <property type="match status" value="1"/>
</dbReference>
<organism evidence="2 3">
    <name type="scientific">Hydnum rufescens UP504</name>
    <dbReference type="NCBI Taxonomy" id="1448309"/>
    <lineage>
        <taxon>Eukaryota</taxon>
        <taxon>Fungi</taxon>
        <taxon>Dikarya</taxon>
        <taxon>Basidiomycota</taxon>
        <taxon>Agaricomycotina</taxon>
        <taxon>Agaricomycetes</taxon>
        <taxon>Cantharellales</taxon>
        <taxon>Hydnaceae</taxon>
        <taxon>Hydnum</taxon>
    </lineage>
</organism>
<dbReference type="InterPro" id="IPR008922">
    <property type="entry name" value="Di-copper_centre_dom_sf"/>
</dbReference>
<dbReference type="EMBL" id="MU129272">
    <property type="protein sequence ID" value="KAF9504032.1"/>
    <property type="molecule type" value="Genomic_DNA"/>
</dbReference>
<protein>
    <recommendedName>
        <fullName evidence="1">Tyrosinase copper-binding domain-containing protein</fullName>
    </recommendedName>
</protein>
<feature type="domain" description="Tyrosinase copper-binding" evidence="1">
    <location>
        <begin position="105"/>
        <end position="147"/>
    </location>
</feature>
<dbReference type="InterPro" id="IPR002227">
    <property type="entry name" value="Tyrosinase_Cu-bd"/>
</dbReference>
<evidence type="ECO:0000313" key="3">
    <source>
        <dbReference type="Proteomes" id="UP000886523"/>
    </source>
</evidence>
<keyword evidence="3" id="KW-1185">Reference proteome</keyword>
<reference evidence="2" key="1">
    <citation type="journal article" date="2020" name="Nat. Commun.">
        <title>Large-scale genome sequencing of mycorrhizal fungi provides insights into the early evolution of symbiotic traits.</title>
        <authorList>
            <person name="Miyauchi S."/>
            <person name="Kiss E."/>
            <person name="Kuo A."/>
            <person name="Drula E."/>
            <person name="Kohler A."/>
            <person name="Sanchez-Garcia M."/>
            <person name="Morin E."/>
            <person name="Andreopoulos B."/>
            <person name="Barry K.W."/>
            <person name="Bonito G."/>
            <person name="Buee M."/>
            <person name="Carver A."/>
            <person name="Chen C."/>
            <person name="Cichocki N."/>
            <person name="Clum A."/>
            <person name="Culley D."/>
            <person name="Crous P.W."/>
            <person name="Fauchery L."/>
            <person name="Girlanda M."/>
            <person name="Hayes R.D."/>
            <person name="Keri Z."/>
            <person name="LaButti K."/>
            <person name="Lipzen A."/>
            <person name="Lombard V."/>
            <person name="Magnuson J."/>
            <person name="Maillard F."/>
            <person name="Murat C."/>
            <person name="Nolan M."/>
            <person name="Ohm R.A."/>
            <person name="Pangilinan J."/>
            <person name="Pereira M.F."/>
            <person name="Perotto S."/>
            <person name="Peter M."/>
            <person name="Pfister S."/>
            <person name="Riley R."/>
            <person name="Sitrit Y."/>
            <person name="Stielow J.B."/>
            <person name="Szollosi G."/>
            <person name="Zifcakova L."/>
            <person name="Stursova M."/>
            <person name="Spatafora J.W."/>
            <person name="Tedersoo L."/>
            <person name="Vaario L.M."/>
            <person name="Yamada A."/>
            <person name="Yan M."/>
            <person name="Wang P."/>
            <person name="Xu J."/>
            <person name="Bruns T."/>
            <person name="Baldrian P."/>
            <person name="Vilgalys R."/>
            <person name="Dunand C."/>
            <person name="Henrissat B."/>
            <person name="Grigoriev I.V."/>
            <person name="Hibbett D."/>
            <person name="Nagy L.G."/>
            <person name="Martin F.M."/>
        </authorList>
    </citation>
    <scope>NUCLEOTIDE SEQUENCE</scope>
    <source>
        <strain evidence="2">UP504</strain>
    </source>
</reference>
<proteinExistence type="predicted"/>
<dbReference type="Gene3D" id="1.10.1280.10">
    <property type="entry name" value="Di-copper center containing domain from catechol oxidase"/>
    <property type="match status" value="1"/>
</dbReference>
<dbReference type="Pfam" id="PF00264">
    <property type="entry name" value="Tyrosinase"/>
    <property type="match status" value="1"/>
</dbReference>
<evidence type="ECO:0000259" key="1">
    <source>
        <dbReference type="Pfam" id="PF00264"/>
    </source>
</evidence>
<dbReference type="AlphaFoldDB" id="A0A9P6AEB2"/>
<accession>A0A9P6AEB2</accession>
<comment type="caution">
    <text evidence="2">The sequence shown here is derived from an EMBL/GenBank/DDBJ whole genome shotgun (WGS) entry which is preliminary data.</text>
</comment>
<sequence length="149" mass="17362">MGHVIREFTSNTAGIRQVTMLCQHALSMDPNRGSHLWDPRLDNCFPRKTLLSQCPDSKRMATAHRQPKANWLSAVKCLSHKPRSRTFAPSHSPPDIVAYNTSGSLYDDFVFLHMEQNHWIHSTGFFLPWHRWFVYQFTKALQEQCGYEE</sequence>